<accession>A0A1D2QPD4</accession>
<dbReference type="NCBIfam" id="NF007113">
    <property type="entry name" value="PRK09562.1"/>
    <property type="match status" value="1"/>
</dbReference>
<organism evidence="6 7">
    <name type="scientific">Candidatus Endobugula sertula</name>
    <name type="common">Bugula neritina bacterial symbiont</name>
    <dbReference type="NCBI Taxonomy" id="62101"/>
    <lineage>
        <taxon>Bacteria</taxon>
        <taxon>Pseudomonadati</taxon>
        <taxon>Pseudomonadota</taxon>
        <taxon>Gammaproteobacteria</taxon>
        <taxon>Cellvibrionales</taxon>
        <taxon>Cellvibrionaceae</taxon>
        <taxon>Candidatus Endobugula</taxon>
    </lineage>
</organism>
<evidence type="ECO:0000259" key="5">
    <source>
        <dbReference type="Pfam" id="PF03819"/>
    </source>
</evidence>
<dbReference type="PANTHER" id="PTHR30522">
    <property type="entry name" value="NUCLEOSIDE TRIPHOSPHATE PYROPHOSPHOHYDROLASE"/>
    <property type="match status" value="1"/>
</dbReference>
<feature type="domain" description="NTP pyrophosphohydrolase MazG-like" evidence="5">
    <location>
        <begin position="32"/>
        <end position="105"/>
    </location>
</feature>
<comment type="caution">
    <text evidence="6">The sequence shown here is derived from an EMBL/GenBank/DDBJ whole genome shotgun (WGS) entry which is preliminary data.</text>
</comment>
<evidence type="ECO:0000256" key="2">
    <source>
        <dbReference type="ARBA" id="ARBA00061115"/>
    </source>
</evidence>
<protein>
    <recommendedName>
        <fullName evidence="4">Nucleoside triphosphate pyrophosphohydrolase</fullName>
        <ecNumber evidence="3">3.6.1.8</ecNumber>
    </recommendedName>
</protein>
<keyword evidence="6" id="KW-0378">Hydrolase</keyword>
<dbReference type="FunFam" id="1.10.287.1080:FF:000001">
    <property type="entry name" value="Nucleoside triphosphate pyrophosphohydrolase"/>
    <property type="match status" value="1"/>
</dbReference>
<dbReference type="CDD" id="cd11529">
    <property type="entry name" value="NTP-PPase_MazG_Cterm"/>
    <property type="match status" value="1"/>
</dbReference>
<dbReference type="FunFam" id="1.10.287.1080:FF:000003">
    <property type="entry name" value="Nucleoside triphosphate pyrophosphohydrolase"/>
    <property type="match status" value="1"/>
</dbReference>
<gene>
    <name evidence="6" type="ORF">AB835_08755</name>
</gene>
<dbReference type="SUPFAM" id="SSF101386">
    <property type="entry name" value="all-alpha NTP pyrophosphatases"/>
    <property type="match status" value="2"/>
</dbReference>
<dbReference type="EMBL" id="MDLC01000028">
    <property type="protein sequence ID" value="ODS23441.1"/>
    <property type="molecule type" value="Genomic_DNA"/>
</dbReference>
<proteinExistence type="inferred from homology"/>
<name>A0A1D2QPD4_9GAMM</name>
<dbReference type="GO" id="GO:0046047">
    <property type="term" value="P:TTP catabolic process"/>
    <property type="evidence" value="ECO:0007669"/>
    <property type="project" value="TreeGrafter"/>
</dbReference>
<dbReference type="GO" id="GO:0046081">
    <property type="term" value="P:dUTP catabolic process"/>
    <property type="evidence" value="ECO:0007669"/>
    <property type="project" value="TreeGrafter"/>
</dbReference>
<dbReference type="InterPro" id="IPR004518">
    <property type="entry name" value="MazG-like_dom"/>
</dbReference>
<dbReference type="PANTHER" id="PTHR30522:SF0">
    <property type="entry name" value="NUCLEOSIDE TRIPHOSPHATE PYROPHOSPHOHYDROLASE"/>
    <property type="match status" value="1"/>
</dbReference>
<dbReference type="STRING" id="62101.AB835_08755"/>
<dbReference type="EC" id="3.6.1.8" evidence="3"/>
<dbReference type="InterPro" id="IPR011551">
    <property type="entry name" value="NTP_PyrPHydrolase_MazG"/>
</dbReference>
<dbReference type="GO" id="GO:0006203">
    <property type="term" value="P:dGTP catabolic process"/>
    <property type="evidence" value="ECO:0007669"/>
    <property type="project" value="TreeGrafter"/>
</dbReference>
<dbReference type="NCBIfam" id="TIGR00444">
    <property type="entry name" value="mazG"/>
    <property type="match status" value="1"/>
</dbReference>
<dbReference type="Proteomes" id="UP000242502">
    <property type="component" value="Unassembled WGS sequence"/>
</dbReference>
<dbReference type="GO" id="GO:0046061">
    <property type="term" value="P:dATP catabolic process"/>
    <property type="evidence" value="ECO:0007669"/>
    <property type="project" value="TreeGrafter"/>
</dbReference>
<feature type="domain" description="NTP pyrophosphohydrolase MazG-like" evidence="5">
    <location>
        <begin position="180"/>
        <end position="240"/>
    </location>
</feature>
<evidence type="ECO:0000256" key="3">
    <source>
        <dbReference type="ARBA" id="ARBA00066372"/>
    </source>
</evidence>
<dbReference type="GO" id="GO:0006950">
    <property type="term" value="P:response to stress"/>
    <property type="evidence" value="ECO:0007669"/>
    <property type="project" value="UniProtKB-ARBA"/>
</dbReference>
<evidence type="ECO:0000313" key="6">
    <source>
        <dbReference type="EMBL" id="ODS23441.1"/>
    </source>
</evidence>
<dbReference type="Pfam" id="PF03819">
    <property type="entry name" value="MazG"/>
    <property type="match status" value="2"/>
</dbReference>
<evidence type="ECO:0000313" key="7">
    <source>
        <dbReference type="Proteomes" id="UP000242502"/>
    </source>
</evidence>
<comment type="catalytic activity">
    <reaction evidence="1">
        <text>ATP + H2O = AMP + diphosphate + H(+)</text>
        <dbReference type="Rhea" id="RHEA:14245"/>
        <dbReference type="ChEBI" id="CHEBI:15377"/>
        <dbReference type="ChEBI" id="CHEBI:15378"/>
        <dbReference type="ChEBI" id="CHEBI:30616"/>
        <dbReference type="ChEBI" id="CHEBI:33019"/>
        <dbReference type="ChEBI" id="CHEBI:456215"/>
        <dbReference type="EC" id="3.6.1.8"/>
    </reaction>
</comment>
<dbReference type="GO" id="GO:0047693">
    <property type="term" value="F:ATP diphosphatase activity"/>
    <property type="evidence" value="ECO:0007669"/>
    <property type="project" value="UniProtKB-EC"/>
</dbReference>
<reference evidence="6 7" key="1">
    <citation type="journal article" date="2016" name="Appl. Environ. Microbiol.">
        <title>Lack of Overt Genome Reduction in the Bryostatin-Producing Bryozoan Symbiont "Candidatus Endobugula sertula".</title>
        <authorList>
            <person name="Miller I.J."/>
            <person name="Vanee N."/>
            <person name="Fong S.S."/>
            <person name="Lim-Fong G.E."/>
            <person name="Kwan J.C."/>
        </authorList>
    </citation>
    <scope>NUCLEOTIDE SEQUENCE [LARGE SCALE GENOMIC DNA]</scope>
    <source>
        <strain evidence="6">AB1-4</strain>
    </source>
</reference>
<sequence>MKQEPYYSIADLLQLMSHLREPEYGCPWDLAQDYQSIAPSTLEEAYEVVDAIEQGDRQQLKEELGDLLFQVVFYSQLGSEEGAFNFADITSEITAKLLRRHPHVFPNGVLESRINHKKNEDTNQESVKASWENIKQTERIQKGHHSVLDDIPKVLPAVVRAAKLQKRASSIGFDWESSEGVYDKLAEELAELKEAQLSNNRSAIEDELGDVLFTVVNLARHLKINPEMALRRANTKFEQRFRCMEKQAQAEHFVFAEEPKAALEVRWELAKRAVKDSI</sequence>
<dbReference type="InterPro" id="IPR048011">
    <property type="entry name" value="NTP-PPase_MazG-like_C"/>
</dbReference>
<dbReference type="GO" id="GO:0046076">
    <property type="term" value="P:dTTP catabolic process"/>
    <property type="evidence" value="ECO:0007669"/>
    <property type="project" value="TreeGrafter"/>
</dbReference>
<dbReference type="InterPro" id="IPR048015">
    <property type="entry name" value="NTP-PPase_MazG-like_N"/>
</dbReference>
<dbReference type="GO" id="GO:0046052">
    <property type="term" value="P:UTP catabolic process"/>
    <property type="evidence" value="ECO:0007669"/>
    <property type="project" value="TreeGrafter"/>
</dbReference>
<dbReference type="Gene3D" id="1.10.287.1080">
    <property type="entry name" value="MazG-like"/>
    <property type="match status" value="2"/>
</dbReference>
<evidence type="ECO:0000256" key="1">
    <source>
        <dbReference type="ARBA" id="ARBA00052141"/>
    </source>
</evidence>
<evidence type="ECO:0000256" key="4">
    <source>
        <dbReference type="ARBA" id="ARBA00074799"/>
    </source>
</evidence>
<dbReference type="AlphaFoldDB" id="A0A1D2QPD4"/>
<dbReference type="CDD" id="cd11528">
    <property type="entry name" value="NTP-PPase_MazG_Nterm"/>
    <property type="match status" value="1"/>
</dbReference>
<comment type="similarity">
    <text evidence="2">Belongs to the nucleoside triphosphate pyrophosphohydrolase family.</text>
</comment>